<evidence type="ECO:0000313" key="2">
    <source>
        <dbReference type="Proteomes" id="UP000499080"/>
    </source>
</evidence>
<sequence>MHLFAANVSRLSFRILTYSNYAHGRFILVRIPPDTQRQLARLGYGACEIIFLYDSCFPYSSIWFSRCHGLRHRDMGRRSERLLPNPDDYLLLHCISTYLNVLYKVAMKQSEVLELDCKISVLSNRNKFALHTFTITHALRTLILICRTRSVMRFCKVVDYQLSLIENQILRLPRSQTSEGVRSGESSSQLQGNTHLISVLLHKVIAENAESMITCDKVLRLAWIQWNAASYASLY</sequence>
<gene>
    <name evidence="1" type="ORF">AVEN_257546_1</name>
</gene>
<reference evidence="1 2" key="1">
    <citation type="journal article" date="2019" name="Sci. Rep.">
        <title>Orb-weaving spider Araneus ventricosus genome elucidates the spidroin gene catalogue.</title>
        <authorList>
            <person name="Kono N."/>
            <person name="Nakamura H."/>
            <person name="Ohtoshi R."/>
            <person name="Moran D.A.P."/>
            <person name="Shinohara A."/>
            <person name="Yoshida Y."/>
            <person name="Fujiwara M."/>
            <person name="Mori M."/>
            <person name="Tomita M."/>
            <person name="Arakawa K."/>
        </authorList>
    </citation>
    <scope>NUCLEOTIDE SEQUENCE [LARGE SCALE GENOMIC DNA]</scope>
</reference>
<organism evidence="1 2">
    <name type="scientific">Araneus ventricosus</name>
    <name type="common">Orbweaver spider</name>
    <name type="synonym">Epeira ventricosa</name>
    <dbReference type="NCBI Taxonomy" id="182803"/>
    <lineage>
        <taxon>Eukaryota</taxon>
        <taxon>Metazoa</taxon>
        <taxon>Ecdysozoa</taxon>
        <taxon>Arthropoda</taxon>
        <taxon>Chelicerata</taxon>
        <taxon>Arachnida</taxon>
        <taxon>Araneae</taxon>
        <taxon>Araneomorphae</taxon>
        <taxon>Entelegynae</taxon>
        <taxon>Araneoidea</taxon>
        <taxon>Araneidae</taxon>
        <taxon>Araneus</taxon>
    </lineage>
</organism>
<name>A0A4Y2L222_ARAVE</name>
<comment type="caution">
    <text evidence="1">The sequence shown here is derived from an EMBL/GenBank/DDBJ whole genome shotgun (WGS) entry which is preliminary data.</text>
</comment>
<dbReference type="AlphaFoldDB" id="A0A4Y2L222"/>
<dbReference type="Proteomes" id="UP000499080">
    <property type="component" value="Unassembled WGS sequence"/>
</dbReference>
<proteinExistence type="predicted"/>
<protein>
    <submittedName>
        <fullName evidence="1">Uncharacterized protein</fullName>
    </submittedName>
</protein>
<evidence type="ECO:0000313" key="1">
    <source>
        <dbReference type="EMBL" id="GBN08655.1"/>
    </source>
</evidence>
<keyword evidence="2" id="KW-1185">Reference proteome</keyword>
<accession>A0A4Y2L222</accession>
<dbReference type="EMBL" id="BGPR01005280">
    <property type="protein sequence ID" value="GBN08655.1"/>
    <property type="molecule type" value="Genomic_DNA"/>
</dbReference>